<evidence type="ECO:0000259" key="9">
    <source>
        <dbReference type="Pfam" id="PF12704"/>
    </source>
</evidence>
<organism evidence="10 11">
    <name type="scientific">Stieleria neptunia</name>
    <dbReference type="NCBI Taxonomy" id="2527979"/>
    <lineage>
        <taxon>Bacteria</taxon>
        <taxon>Pseudomonadati</taxon>
        <taxon>Planctomycetota</taxon>
        <taxon>Planctomycetia</taxon>
        <taxon>Pirellulales</taxon>
        <taxon>Pirellulaceae</taxon>
        <taxon>Stieleria</taxon>
    </lineage>
</organism>
<dbReference type="InterPro" id="IPR003838">
    <property type="entry name" value="ABC3_permease_C"/>
</dbReference>
<gene>
    <name evidence="10" type="primary">macB_8</name>
    <name evidence="10" type="ORF">Enr13x_69510</name>
</gene>
<dbReference type="InterPro" id="IPR050250">
    <property type="entry name" value="Macrolide_Exporter_MacB"/>
</dbReference>
<dbReference type="EC" id="3.6.3.-" evidence="10"/>
<dbReference type="PANTHER" id="PTHR30572">
    <property type="entry name" value="MEMBRANE COMPONENT OF TRANSPORTER-RELATED"/>
    <property type="match status" value="1"/>
</dbReference>
<proteinExistence type="inferred from homology"/>
<dbReference type="GO" id="GO:0005524">
    <property type="term" value="F:ATP binding"/>
    <property type="evidence" value="ECO:0007669"/>
    <property type="project" value="UniProtKB-KW"/>
</dbReference>
<evidence type="ECO:0000256" key="6">
    <source>
        <dbReference type="ARBA" id="ARBA00038076"/>
    </source>
</evidence>
<evidence type="ECO:0000256" key="2">
    <source>
        <dbReference type="ARBA" id="ARBA00022475"/>
    </source>
</evidence>
<evidence type="ECO:0000259" key="8">
    <source>
        <dbReference type="Pfam" id="PF02687"/>
    </source>
</evidence>
<evidence type="ECO:0000256" key="4">
    <source>
        <dbReference type="ARBA" id="ARBA00022989"/>
    </source>
</evidence>
<dbReference type="RefSeq" id="WP_145391140.1">
    <property type="nucleotide sequence ID" value="NZ_CP037423.1"/>
</dbReference>
<dbReference type="AlphaFoldDB" id="A0A518I1P7"/>
<dbReference type="Proteomes" id="UP000319004">
    <property type="component" value="Chromosome"/>
</dbReference>
<reference evidence="10 11" key="1">
    <citation type="submission" date="2019-03" db="EMBL/GenBank/DDBJ databases">
        <title>Deep-cultivation of Planctomycetes and their phenomic and genomic characterization uncovers novel biology.</title>
        <authorList>
            <person name="Wiegand S."/>
            <person name="Jogler M."/>
            <person name="Boedeker C."/>
            <person name="Pinto D."/>
            <person name="Vollmers J."/>
            <person name="Rivas-Marin E."/>
            <person name="Kohn T."/>
            <person name="Peeters S.H."/>
            <person name="Heuer A."/>
            <person name="Rast P."/>
            <person name="Oberbeckmann S."/>
            <person name="Bunk B."/>
            <person name="Jeske O."/>
            <person name="Meyerdierks A."/>
            <person name="Storesund J.E."/>
            <person name="Kallscheuer N."/>
            <person name="Luecker S."/>
            <person name="Lage O.M."/>
            <person name="Pohl T."/>
            <person name="Merkel B.J."/>
            <person name="Hornburger P."/>
            <person name="Mueller R.-W."/>
            <person name="Bruemmer F."/>
            <person name="Labrenz M."/>
            <person name="Spormann A.M."/>
            <person name="Op den Camp H."/>
            <person name="Overmann J."/>
            <person name="Amann R."/>
            <person name="Jetten M.S.M."/>
            <person name="Mascher T."/>
            <person name="Medema M.H."/>
            <person name="Devos D.P."/>
            <person name="Kaster A.-K."/>
            <person name="Ovreas L."/>
            <person name="Rohde M."/>
            <person name="Galperin M.Y."/>
            <person name="Jogler C."/>
        </authorList>
    </citation>
    <scope>NUCLEOTIDE SEQUENCE [LARGE SCALE GENOMIC DNA]</scope>
    <source>
        <strain evidence="10 11">Enr13</strain>
    </source>
</reference>
<feature type="transmembrane region" description="Helical" evidence="7">
    <location>
        <begin position="21"/>
        <end position="41"/>
    </location>
</feature>
<feature type="domain" description="ABC3 transporter permease C-terminal" evidence="8">
    <location>
        <begin position="320"/>
        <end position="433"/>
    </location>
</feature>
<dbReference type="EMBL" id="CP037423">
    <property type="protein sequence ID" value="QDV47042.1"/>
    <property type="molecule type" value="Genomic_DNA"/>
</dbReference>
<comment type="similarity">
    <text evidence="6">Belongs to the ABC-4 integral membrane protein family.</text>
</comment>
<keyword evidence="10" id="KW-0547">Nucleotide-binding</keyword>
<dbReference type="GO" id="GO:0016787">
    <property type="term" value="F:hydrolase activity"/>
    <property type="evidence" value="ECO:0007669"/>
    <property type="project" value="UniProtKB-KW"/>
</dbReference>
<name>A0A518I1P7_9BACT</name>
<comment type="subcellular location">
    <subcellularLocation>
        <location evidence="1">Cell membrane</location>
        <topology evidence="1">Multi-pass membrane protein</topology>
    </subcellularLocation>
</comment>
<protein>
    <submittedName>
        <fullName evidence="10">Macrolide export ATP-binding/permease protein MacB</fullName>
        <ecNumber evidence="10">3.6.3.-</ecNumber>
    </submittedName>
</protein>
<feature type="transmembrane region" description="Helical" evidence="7">
    <location>
        <begin position="313"/>
        <end position="338"/>
    </location>
</feature>
<evidence type="ECO:0000256" key="5">
    <source>
        <dbReference type="ARBA" id="ARBA00023136"/>
    </source>
</evidence>
<dbReference type="GO" id="GO:0005886">
    <property type="term" value="C:plasma membrane"/>
    <property type="evidence" value="ECO:0007669"/>
    <property type="project" value="UniProtKB-SubCell"/>
</dbReference>
<keyword evidence="3 7" id="KW-0812">Transmembrane</keyword>
<evidence type="ECO:0000256" key="1">
    <source>
        <dbReference type="ARBA" id="ARBA00004651"/>
    </source>
</evidence>
<feature type="domain" description="MacB-like periplasmic core" evidence="9">
    <location>
        <begin position="20"/>
        <end position="274"/>
    </location>
</feature>
<sequence>MWWATLKLAIRNLLLHKMRSSLTLLGTILGVASVIAMLSIGEGSKQDALDRIRGLGANNVIIRTVQPSSGPDAGGSSGTQPAMVTTSRYKVNAYGLTYADLRALSQLPTGESVVPVMMKRQEVSHHRNRIAQAKVLATTPRLRDVRSISVARGRFLQSHDLETMSNVAVLADGAARKLFGFSDPLGQPILIGGTAFRVVGVLTERDSGVARAGQAEGGDANQDIFIPLDTGRGRFGFLSRAGSRGSREYDRVELTEITLAVASGESGKEASDRVVPTANMVRGLLEKSHASKSDYQVLVPLELMAQAEHEKRIWNMVLGAIAGISLLVGGIGIMNIMLATVTERTREIGIRRAIGAKKRDIIRQFLLETTVLSAMGGVLGIVLGIAIPIIVTVFAGMKTATSVSSIGLAFGISVGIGIVFGVYPAYKAASMNPIEALRKT</sequence>
<dbReference type="Pfam" id="PF12704">
    <property type="entry name" value="MacB_PCD"/>
    <property type="match status" value="1"/>
</dbReference>
<dbReference type="PANTHER" id="PTHR30572:SF4">
    <property type="entry name" value="ABC TRANSPORTER PERMEASE YTRF"/>
    <property type="match status" value="1"/>
</dbReference>
<keyword evidence="10" id="KW-0067">ATP-binding</keyword>
<dbReference type="KEGG" id="snep:Enr13x_69510"/>
<keyword evidence="11" id="KW-1185">Reference proteome</keyword>
<evidence type="ECO:0000313" key="10">
    <source>
        <dbReference type="EMBL" id="QDV47042.1"/>
    </source>
</evidence>
<dbReference type="InterPro" id="IPR025857">
    <property type="entry name" value="MacB_PCD"/>
</dbReference>
<evidence type="ECO:0000256" key="7">
    <source>
        <dbReference type="SAM" id="Phobius"/>
    </source>
</evidence>
<evidence type="ECO:0000256" key="3">
    <source>
        <dbReference type="ARBA" id="ARBA00022692"/>
    </source>
</evidence>
<dbReference type="Pfam" id="PF02687">
    <property type="entry name" value="FtsX"/>
    <property type="match status" value="1"/>
</dbReference>
<feature type="transmembrane region" description="Helical" evidence="7">
    <location>
        <begin position="365"/>
        <end position="394"/>
    </location>
</feature>
<evidence type="ECO:0000313" key="11">
    <source>
        <dbReference type="Proteomes" id="UP000319004"/>
    </source>
</evidence>
<keyword evidence="10" id="KW-0378">Hydrolase</keyword>
<dbReference type="GO" id="GO:0022857">
    <property type="term" value="F:transmembrane transporter activity"/>
    <property type="evidence" value="ECO:0007669"/>
    <property type="project" value="TreeGrafter"/>
</dbReference>
<accession>A0A518I1P7</accession>
<dbReference type="OrthoDB" id="9770099at2"/>
<keyword evidence="4 7" id="KW-1133">Transmembrane helix</keyword>
<keyword evidence="2" id="KW-1003">Cell membrane</keyword>
<keyword evidence="5 7" id="KW-0472">Membrane</keyword>
<feature type="transmembrane region" description="Helical" evidence="7">
    <location>
        <begin position="406"/>
        <end position="426"/>
    </location>
</feature>